<organism evidence="2 3">
    <name type="scientific">Hypsizygus marmoreus</name>
    <name type="common">White beech mushroom</name>
    <name type="synonym">Agaricus marmoreus</name>
    <dbReference type="NCBI Taxonomy" id="39966"/>
    <lineage>
        <taxon>Eukaryota</taxon>
        <taxon>Fungi</taxon>
        <taxon>Dikarya</taxon>
        <taxon>Basidiomycota</taxon>
        <taxon>Agaricomycotina</taxon>
        <taxon>Agaricomycetes</taxon>
        <taxon>Agaricomycetidae</taxon>
        <taxon>Agaricales</taxon>
        <taxon>Tricholomatineae</taxon>
        <taxon>Lyophyllaceae</taxon>
        <taxon>Hypsizygus</taxon>
    </lineage>
</organism>
<name>A0A369K4U7_HYPMA</name>
<dbReference type="InParanoid" id="A0A369K4U7"/>
<sequence length="291" mass="32666">MPRARKEPSTSTSCRDASSVHAAAGSQSTRSTTTKRSTKTHGLARAKRSTTTKGAPKSSATQKKDAKLRELHQFAETVFKYTNLVQTTAESMWHDPNELRAAHERQYKIALANICNEMKTEEEIQKILEDLAARCEIEPRDFDDRVRICFDALAYTQVLLECVVCHPSRPFSDRLVVLRRVAEITREAYGVLPSSQDPPRLVKFVPDVPTTRPVEVTDVERWRAQPQELLRKAFIFDQGTRRVFLVANYCVKAIGGACYEVQFEDSGPDVFTFGLEDALAMVAAAELVTNV</sequence>
<proteinExistence type="predicted"/>
<dbReference type="EMBL" id="LUEZ02000023">
    <property type="protein sequence ID" value="RDB26804.1"/>
    <property type="molecule type" value="Genomic_DNA"/>
</dbReference>
<evidence type="ECO:0000313" key="3">
    <source>
        <dbReference type="Proteomes" id="UP000076154"/>
    </source>
</evidence>
<feature type="region of interest" description="Disordered" evidence="1">
    <location>
        <begin position="1"/>
        <end position="66"/>
    </location>
</feature>
<protein>
    <submittedName>
        <fullName evidence="2">Uncharacterized protein</fullName>
    </submittedName>
</protein>
<reference evidence="2" key="1">
    <citation type="submission" date="2018-04" db="EMBL/GenBank/DDBJ databases">
        <title>Whole genome sequencing of Hypsizygus marmoreus.</title>
        <authorList>
            <person name="Choi I.-G."/>
            <person name="Min B."/>
            <person name="Kim J.-G."/>
            <person name="Kim S."/>
            <person name="Oh Y.-L."/>
            <person name="Kong W.-S."/>
            <person name="Park H."/>
            <person name="Jeong J."/>
            <person name="Song E.-S."/>
        </authorList>
    </citation>
    <scope>NUCLEOTIDE SEQUENCE [LARGE SCALE GENOMIC DNA]</scope>
    <source>
        <strain evidence="2">51987-8</strain>
    </source>
</reference>
<evidence type="ECO:0000256" key="1">
    <source>
        <dbReference type="SAM" id="MobiDB-lite"/>
    </source>
</evidence>
<accession>A0A369K4U7</accession>
<feature type="compositionally biased region" description="Basic residues" evidence="1">
    <location>
        <begin position="36"/>
        <end position="50"/>
    </location>
</feature>
<dbReference type="Proteomes" id="UP000076154">
    <property type="component" value="Unassembled WGS sequence"/>
</dbReference>
<evidence type="ECO:0000313" key="2">
    <source>
        <dbReference type="EMBL" id="RDB26804.1"/>
    </source>
</evidence>
<dbReference type="AlphaFoldDB" id="A0A369K4U7"/>
<keyword evidence="3" id="KW-1185">Reference proteome</keyword>
<gene>
    <name evidence="2" type="ORF">Hypma_005405</name>
</gene>
<dbReference type="OrthoDB" id="3125502at2759"/>
<feature type="compositionally biased region" description="Polar residues" evidence="1">
    <location>
        <begin position="51"/>
        <end position="61"/>
    </location>
</feature>
<comment type="caution">
    <text evidence="2">The sequence shown here is derived from an EMBL/GenBank/DDBJ whole genome shotgun (WGS) entry which is preliminary data.</text>
</comment>